<evidence type="ECO:0000259" key="1">
    <source>
        <dbReference type="Pfam" id="PF02771"/>
    </source>
</evidence>
<dbReference type="InterPro" id="IPR013786">
    <property type="entry name" value="AcylCoA_DH/ox_N"/>
</dbReference>
<feature type="domain" description="Acyl-CoA dehydrogenase/oxidase N-terminal" evidence="1">
    <location>
        <begin position="4"/>
        <end position="45"/>
    </location>
</feature>
<dbReference type="STRING" id="570277.EZMO1_3986"/>
<protein>
    <submittedName>
        <fullName evidence="2">Acyl-CoA dehydrogenase</fullName>
    </submittedName>
</protein>
<gene>
    <name evidence="2" type="ORF">EZMO1_3986</name>
</gene>
<evidence type="ECO:0000313" key="3">
    <source>
        <dbReference type="Proteomes" id="UP000071065"/>
    </source>
</evidence>
<dbReference type="GO" id="GO:0016627">
    <property type="term" value="F:oxidoreductase activity, acting on the CH-CH group of donors"/>
    <property type="evidence" value="ECO:0007669"/>
    <property type="project" value="InterPro"/>
</dbReference>
<dbReference type="KEGG" id="emp:EZMO1_3986"/>
<name>A0A142BGP9_9GAMM</name>
<dbReference type="AlphaFoldDB" id="A0A142BGP9"/>
<dbReference type="GO" id="GO:0050660">
    <property type="term" value="F:flavin adenine dinucleotide binding"/>
    <property type="evidence" value="ECO:0007669"/>
    <property type="project" value="InterPro"/>
</dbReference>
<dbReference type="Gene3D" id="1.10.540.10">
    <property type="entry name" value="Acyl-CoA dehydrogenase/oxidase, N-terminal domain"/>
    <property type="match status" value="1"/>
</dbReference>
<evidence type="ECO:0000313" key="2">
    <source>
        <dbReference type="EMBL" id="AMO57925.1"/>
    </source>
</evidence>
<dbReference type="EMBL" id="CP013251">
    <property type="protein sequence ID" value="AMO57925.1"/>
    <property type="molecule type" value="Genomic_DNA"/>
</dbReference>
<reference evidence="2 3" key="1">
    <citation type="journal article" date="2016" name="Front. Microbiol.">
        <title>Genomic Insight into the Host-Endosymbiont Relationship of Endozoicomonas montiporae CL-33(T) with its Coral Host.</title>
        <authorList>
            <person name="Ding J.-Y."/>
            <person name="Shiu J.-H."/>
            <person name="Chen W.-M."/>
            <person name="Chiang Y.-R."/>
            <person name="Tang S.-L."/>
        </authorList>
    </citation>
    <scope>NUCLEOTIDE SEQUENCE [LARGE SCALE GENOMIC DNA]</scope>
    <source>
        <strain evidence="2 3">CL-33</strain>
    </source>
</reference>
<sequence length="68" mass="8233">MILTQQHLELKRTIDRFVENEINPHVEEWEQSGCFPAKELFKKWAILVFWASASRLKTVEWDWITVMK</sequence>
<organism evidence="2 3">
    <name type="scientific">Endozoicomonas montiporae CL-33</name>
    <dbReference type="NCBI Taxonomy" id="570277"/>
    <lineage>
        <taxon>Bacteria</taxon>
        <taxon>Pseudomonadati</taxon>
        <taxon>Pseudomonadota</taxon>
        <taxon>Gammaproteobacteria</taxon>
        <taxon>Oceanospirillales</taxon>
        <taxon>Endozoicomonadaceae</taxon>
        <taxon>Endozoicomonas</taxon>
    </lineage>
</organism>
<proteinExistence type="predicted"/>
<dbReference type="Proteomes" id="UP000071065">
    <property type="component" value="Chromosome"/>
</dbReference>
<dbReference type="Pfam" id="PF02771">
    <property type="entry name" value="Acyl-CoA_dh_N"/>
    <property type="match status" value="1"/>
</dbReference>
<accession>A0A142BGP9</accession>
<dbReference type="PATRIC" id="fig|570277.3.peg.4292"/>
<dbReference type="InterPro" id="IPR037069">
    <property type="entry name" value="AcylCoA_DH/ox_N_sf"/>
</dbReference>